<dbReference type="KEGG" id="tbl:TBLA_0F02070"/>
<dbReference type="Gene3D" id="2.70.50.30">
    <property type="entry name" value="Coagulation Factor XIII, subunit A, domain 1"/>
    <property type="match status" value="1"/>
</dbReference>
<dbReference type="STRING" id="1071380.I2H5U7"/>
<dbReference type="GO" id="GO:0007266">
    <property type="term" value="P:Rho protein signal transduction"/>
    <property type="evidence" value="ECO:0007669"/>
    <property type="project" value="EnsemblFungi"/>
</dbReference>
<dbReference type="GO" id="GO:0016020">
    <property type="term" value="C:membrane"/>
    <property type="evidence" value="ECO:0007669"/>
    <property type="project" value="TreeGrafter"/>
</dbReference>
<evidence type="ECO:0008006" key="7">
    <source>
        <dbReference type="Google" id="ProtNLM"/>
    </source>
</evidence>
<organism evidence="5 6">
    <name type="scientific">Henningerozyma blattae (strain ATCC 34711 / CBS 6284 / DSM 70876 / NBRC 10599 / NRRL Y-10934 / UCD 77-7)</name>
    <name type="common">Yeast</name>
    <name type="synonym">Tetrapisispora blattae</name>
    <dbReference type="NCBI Taxonomy" id="1071380"/>
    <lineage>
        <taxon>Eukaryota</taxon>
        <taxon>Fungi</taxon>
        <taxon>Dikarya</taxon>
        <taxon>Ascomycota</taxon>
        <taxon>Saccharomycotina</taxon>
        <taxon>Saccharomycetes</taxon>
        <taxon>Saccharomycetales</taxon>
        <taxon>Saccharomycetaceae</taxon>
        <taxon>Henningerozyma</taxon>
    </lineage>
</organism>
<dbReference type="AlphaFoldDB" id="I2H5U7"/>
<dbReference type="GO" id="GO:0005096">
    <property type="term" value="F:GTPase activator activity"/>
    <property type="evidence" value="ECO:0007669"/>
    <property type="project" value="UniProtKB-KW"/>
</dbReference>
<protein>
    <recommendedName>
        <fullName evidence="7">Rho GDP-dissociation inhibitor</fullName>
    </recommendedName>
</protein>
<dbReference type="FunFam" id="2.70.50.30:FF:000004">
    <property type="entry name" value="Rho GDP-dissociation inhibitor 1"/>
    <property type="match status" value="1"/>
</dbReference>
<evidence type="ECO:0000256" key="2">
    <source>
        <dbReference type="ARBA" id="ARBA00009758"/>
    </source>
</evidence>
<comment type="subcellular location">
    <subcellularLocation>
        <location evidence="1">Cytoplasm</location>
    </subcellularLocation>
</comment>
<evidence type="ECO:0000256" key="4">
    <source>
        <dbReference type="ARBA" id="ARBA00022490"/>
    </source>
</evidence>
<gene>
    <name evidence="5" type="primary">TBLA0F02070</name>
    <name evidence="5" type="ORF">TBLA_0F02070</name>
</gene>
<accession>I2H5U7</accession>
<dbReference type="eggNOG" id="KOG3205">
    <property type="taxonomic scope" value="Eukaryota"/>
</dbReference>
<name>I2H5U7_HENB6</name>
<dbReference type="PANTHER" id="PTHR10980:SF3">
    <property type="entry name" value="LD16419P"/>
    <property type="match status" value="1"/>
</dbReference>
<dbReference type="RefSeq" id="XP_004181268.1">
    <property type="nucleotide sequence ID" value="XM_004181220.1"/>
</dbReference>
<dbReference type="OMA" id="YKPTAAK"/>
<dbReference type="Pfam" id="PF02115">
    <property type="entry name" value="Rho_GDI"/>
    <property type="match status" value="1"/>
</dbReference>
<dbReference type="GO" id="GO:0005829">
    <property type="term" value="C:cytosol"/>
    <property type="evidence" value="ECO:0007669"/>
    <property type="project" value="EnsemblFungi"/>
</dbReference>
<dbReference type="PRINTS" id="PR00492">
    <property type="entry name" value="RHOGDI"/>
</dbReference>
<dbReference type="SUPFAM" id="SSF81296">
    <property type="entry name" value="E set domains"/>
    <property type="match status" value="1"/>
</dbReference>
<dbReference type="InterPro" id="IPR000406">
    <property type="entry name" value="Rho_GDI"/>
</dbReference>
<dbReference type="InParanoid" id="I2H5U7"/>
<dbReference type="GO" id="GO:0007015">
    <property type="term" value="P:actin filament organization"/>
    <property type="evidence" value="ECO:0007669"/>
    <property type="project" value="EnsemblFungi"/>
</dbReference>
<keyword evidence="6" id="KW-1185">Reference proteome</keyword>
<dbReference type="FunCoup" id="I2H5U7">
    <property type="interactions" value="463"/>
</dbReference>
<evidence type="ECO:0000256" key="3">
    <source>
        <dbReference type="ARBA" id="ARBA00022468"/>
    </source>
</evidence>
<dbReference type="PANTHER" id="PTHR10980">
    <property type="entry name" value="RHO GDP-DISSOCIATION INHIBITOR"/>
    <property type="match status" value="1"/>
</dbReference>
<dbReference type="GO" id="GO:0005935">
    <property type="term" value="C:cellular bud neck"/>
    <property type="evidence" value="ECO:0007669"/>
    <property type="project" value="EnsemblFungi"/>
</dbReference>
<dbReference type="OrthoDB" id="1683373at2759"/>
<evidence type="ECO:0000313" key="6">
    <source>
        <dbReference type="Proteomes" id="UP000002866"/>
    </source>
</evidence>
<dbReference type="HOGENOM" id="CLU_076228_1_0_1"/>
<keyword evidence="3" id="KW-0343">GTPase activation</keyword>
<evidence type="ECO:0000313" key="5">
    <source>
        <dbReference type="EMBL" id="CCH61749.1"/>
    </source>
</evidence>
<reference evidence="5 6" key="1">
    <citation type="journal article" date="2011" name="Proc. Natl. Acad. Sci. U.S.A.">
        <title>Evolutionary erosion of yeast sex chromosomes by mating-type switching accidents.</title>
        <authorList>
            <person name="Gordon J.L."/>
            <person name="Armisen D."/>
            <person name="Proux-Wera E."/>
            <person name="Oheigeartaigh S.S."/>
            <person name="Byrne K.P."/>
            <person name="Wolfe K.H."/>
        </authorList>
    </citation>
    <scope>NUCLEOTIDE SEQUENCE [LARGE SCALE GENOMIC DNA]</scope>
    <source>
        <strain evidence="6">ATCC 34711 / CBS 6284 / DSM 70876 / NBRC 10599 / NRRL Y-10934 / UCD 77-7</strain>
    </source>
</reference>
<dbReference type="InterPro" id="IPR024792">
    <property type="entry name" value="RhoGDI_dom_sf"/>
</dbReference>
<comment type="similarity">
    <text evidence="2">Belongs to the Rho GDI family.</text>
</comment>
<dbReference type="GO" id="GO:0005094">
    <property type="term" value="F:Rho GDP-dissociation inhibitor activity"/>
    <property type="evidence" value="ECO:0007669"/>
    <property type="project" value="EnsemblFungi"/>
</dbReference>
<proteinExistence type="inferred from homology"/>
<sequence>MSEEEQFDDNDSVDNYKVAAKKTVDEYKNLDAEDASLAKWKESLGLGADVLPLEYPGDKRRVVILEIQLIICDPKDLNKEEVNKFDLTNENTIKELSNIKYKVKENSIYRLKIRFKVQHEIITGLKYVQYIKKAGISIDKIDDQLGSYAPNTKQKPFYEVELPESEAPSGLLARGKYNAVSKFIDDDKTNHLTLNWGVEIVKNK</sequence>
<evidence type="ECO:0000256" key="1">
    <source>
        <dbReference type="ARBA" id="ARBA00004496"/>
    </source>
</evidence>
<dbReference type="Proteomes" id="UP000002866">
    <property type="component" value="Chromosome 6"/>
</dbReference>
<keyword evidence="4" id="KW-0963">Cytoplasm</keyword>
<dbReference type="GO" id="GO:0005934">
    <property type="term" value="C:cellular bud tip"/>
    <property type="evidence" value="ECO:0007669"/>
    <property type="project" value="EnsemblFungi"/>
</dbReference>
<dbReference type="EMBL" id="HE806321">
    <property type="protein sequence ID" value="CCH61749.1"/>
    <property type="molecule type" value="Genomic_DNA"/>
</dbReference>
<dbReference type="InterPro" id="IPR014756">
    <property type="entry name" value="Ig_E-set"/>
</dbReference>
<dbReference type="GeneID" id="14496858"/>
<dbReference type="GO" id="GO:0032889">
    <property type="term" value="P:regulation of vacuole fusion, non-autophagic"/>
    <property type="evidence" value="ECO:0007669"/>
    <property type="project" value="EnsemblFungi"/>
</dbReference>